<sequence length="184" mass="19435">MDRVAATLGANDDQLAKGPVSKVGRIARVSSGYVVIRDKFSVDMKSAAVDDGRAMLHRGSPGVSTLNEERSVQNTLISAGLKTTEKSQNPGGRGSAKSPCKAGKSAQDETDWRATGVRLACAHCILETARATIRKAVRPPAGAQVPPLCTYRIQPAASQSLSPGRESNHDKAWSSPGAQQLEQE</sequence>
<comment type="caution">
    <text evidence="2">The sequence shown here is derived from an EMBL/GenBank/DDBJ whole genome shotgun (WGS) entry which is preliminary data.</text>
</comment>
<name>A0AA39X0R8_9PEZI</name>
<dbReference type="AlphaFoldDB" id="A0AA39X0R8"/>
<dbReference type="EMBL" id="JAULSR010000003">
    <property type="protein sequence ID" value="KAK0625046.1"/>
    <property type="molecule type" value="Genomic_DNA"/>
</dbReference>
<proteinExistence type="predicted"/>
<evidence type="ECO:0000313" key="3">
    <source>
        <dbReference type="Proteomes" id="UP001174934"/>
    </source>
</evidence>
<accession>A0AA39X0R8</accession>
<feature type="region of interest" description="Disordered" evidence="1">
    <location>
        <begin position="154"/>
        <end position="184"/>
    </location>
</feature>
<dbReference type="Proteomes" id="UP001174934">
    <property type="component" value="Unassembled WGS sequence"/>
</dbReference>
<evidence type="ECO:0000256" key="1">
    <source>
        <dbReference type="SAM" id="MobiDB-lite"/>
    </source>
</evidence>
<organism evidence="2 3">
    <name type="scientific">Bombardia bombarda</name>
    <dbReference type="NCBI Taxonomy" id="252184"/>
    <lineage>
        <taxon>Eukaryota</taxon>
        <taxon>Fungi</taxon>
        <taxon>Dikarya</taxon>
        <taxon>Ascomycota</taxon>
        <taxon>Pezizomycotina</taxon>
        <taxon>Sordariomycetes</taxon>
        <taxon>Sordariomycetidae</taxon>
        <taxon>Sordariales</taxon>
        <taxon>Lasiosphaeriaceae</taxon>
        <taxon>Bombardia</taxon>
    </lineage>
</organism>
<evidence type="ECO:0000313" key="2">
    <source>
        <dbReference type="EMBL" id="KAK0625046.1"/>
    </source>
</evidence>
<keyword evidence="3" id="KW-1185">Reference proteome</keyword>
<reference evidence="2" key="1">
    <citation type="submission" date="2023-06" db="EMBL/GenBank/DDBJ databases">
        <title>Genome-scale phylogeny and comparative genomics of the fungal order Sordariales.</title>
        <authorList>
            <consortium name="Lawrence Berkeley National Laboratory"/>
            <person name="Hensen N."/>
            <person name="Bonometti L."/>
            <person name="Westerberg I."/>
            <person name="Brannstrom I.O."/>
            <person name="Guillou S."/>
            <person name="Cros-Aarteil S."/>
            <person name="Calhoun S."/>
            <person name="Haridas S."/>
            <person name="Kuo A."/>
            <person name="Mondo S."/>
            <person name="Pangilinan J."/>
            <person name="Riley R."/>
            <person name="LaButti K."/>
            <person name="Andreopoulos B."/>
            <person name="Lipzen A."/>
            <person name="Chen C."/>
            <person name="Yanf M."/>
            <person name="Daum C."/>
            <person name="Ng V."/>
            <person name="Clum A."/>
            <person name="Steindorff A."/>
            <person name="Ohm R."/>
            <person name="Martin F."/>
            <person name="Silar P."/>
            <person name="Natvig D."/>
            <person name="Lalanne C."/>
            <person name="Gautier V."/>
            <person name="Ament-velasquez S.L."/>
            <person name="Kruys A."/>
            <person name="Hutchinson M.I."/>
            <person name="Powell A.J."/>
            <person name="Barry K."/>
            <person name="Miller A.N."/>
            <person name="Grigoriev I.V."/>
            <person name="Debuchy R."/>
            <person name="Gladieux P."/>
            <person name="Thoren M.H."/>
            <person name="Johannesson H."/>
        </authorList>
    </citation>
    <scope>NUCLEOTIDE SEQUENCE</scope>
    <source>
        <strain evidence="2">SMH3391-2</strain>
    </source>
</reference>
<protein>
    <submittedName>
        <fullName evidence="2">Uncharacterized protein</fullName>
    </submittedName>
</protein>
<feature type="region of interest" description="Disordered" evidence="1">
    <location>
        <begin position="79"/>
        <end position="109"/>
    </location>
</feature>
<gene>
    <name evidence="2" type="ORF">B0T17DRAFT_508065</name>
</gene>